<evidence type="ECO:0000313" key="2">
    <source>
        <dbReference type="EMBL" id="UOX34585.1"/>
    </source>
</evidence>
<name>A0ABY4HPI3_9FLAO</name>
<proteinExistence type="predicted"/>
<protein>
    <submittedName>
        <fullName evidence="2">DUF3857 domain-containing transglutaminase family protein</fullName>
    </submittedName>
</protein>
<organism evidence="2 3">
    <name type="scientific">Flavobacterium sediminilitoris</name>
    <dbReference type="NCBI Taxonomy" id="2024526"/>
    <lineage>
        <taxon>Bacteria</taxon>
        <taxon>Pseudomonadati</taxon>
        <taxon>Bacteroidota</taxon>
        <taxon>Flavobacteriia</taxon>
        <taxon>Flavobacteriales</taxon>
        <taxon>Flavobacteriaceae</taxon>
        <taxon>Flavobacterium</taxon>
    </lineage>
</organism>
<sequence length="634" mass="73379">MKLNILLFLLIITTTFSQNDLSSLTVSKELKEKANSVVRHQNIEIVVNSQKSYRIKKKKIISVFNEYGLKNIDAKEYYSNSESVNSIQAIIYDLTGKEIKKIRRKDFKDQSVADGFSILTDGRVVYLDYTPTQYPFTIVYESDVTSSNTAFIPSWYPIDDYYEAVEKSEFKITYIPELGFKYKELNLGSYNVEKSEEGNTLSYVVENIMAEKPEDYSPSFDEFMPKVLFSLEKFSLEGVEGSAKSWEEFGKIWYKELVNDDTEIKPETLAEIKSLTQDVENPIEKAKIIYKYVQNKTRYVSIQLGIGGWKPMSVKDVDKLGYGDCKALSNYTRILLEKVDVKAFYTVIYGDSDKKNFDKDFVSKQGNHVILTLPYENKNYFLECTSQTNPFAFGGDFTDDRYALMIKPEGGFILKTNGFKAIDSYQNTIGNYIVKDNGDLVGSVEIKSGGIQYDNKAFLTRMDNNDKLLKHYKERFSWINSLEISNLKIENDQEKIELIEKLNIKSNKYVTTAGNSIFFPVNVFNRSTNIPKKYRDRKNAFQISRGFHDNDVVDVVLPDTYEIEFLPEVMKIESKFGDYSLEIEKTETNKLKLKRRLTINSGNYSKEEYEEYRIFREKIAKNDNSKIVLTQKKI</sequence>
<dbReference type="Gene3D" id="3.10.620.30">
    <property type="match status" value="1"/>
</dbReference>
<reference evidence="2" key="1">
    <citation type="submission" date="2021-12" db="EMBL/GenBank/DDBJ databases">
        <authorList>
            <person name="Cha I.-T."/>
            <person name="Lee K.-E."/>
            <person name="Park S.-J."/>
        </authorList>
    </citation>
    <scope>NUCLEOTIDE SEQUENCE</scope>
    <source>
        <strain evidence="2">YSM-43</strain>
    </source>
</reference>
<accession>A0ABY4HPI3</accession>
<feature type="domain" description="DUF3857" evidence="1">
    <location>
        <begin position="54"/>
        <end position="203"/>
    </location>
</feature>
<dbReference type="InterPro" id="IPR024618">
    <property type="entry name" value="DUF3857"/>
</dbReference>
<dbReference type="Gene3D" id="2.60.120.1130">
    <property type="match status" value="1"/>
</dbReference>
<dbReference type="Proteomes" id="UP000830454">
    <property type="component" value="Chromosome"/>
</dbReference>
<dbReference type="Gene3D" id="2.60.40.3140">
    <property type="match status" value="1"/>
</dbReference>
<gene>
    <name evidence="2" type="ORF">LXD69_03530</name>
</gene>
<dbReference type="RefSeq" id="WP_246917621.1">
    <property type="nucleotide sequence ID" value="NZ_CP090145.1"/>
</dbReference>
<dbReference type="Pfam" id="PF12969">
    <property type="entry name" value="DUF3857"/>
    <property type="match status" value="1"/>
</dbReference>
<reference evidence="2" key="2">
    <citation type="submission" date="2022-04" db="EMBL/GenBank/DDBJ databases">
        <title>Complete Genome Sequence of Flavobacterium sediminilitoris YSM-43, Isolated from a Tidal Sediment.</title>
        <authorList>
            <person name="Lee P.A."/>
        </authorList>
    </citation>
    <scope>NUCLEOTIDE SEQUENCE</scope>
    <source>
        <strain evidence="2">YSM-43</strain>
    </source>
</reference>
<evidence type="ECO:0000313" key="3">
    <source>
        <dbReference type="Proteomes" id="UP000830454"/>
    </source>
</evidence>
<keyword evidence="3" id="KW-1185">Reference proteome</keyword>
<dbReference type="EMBL" id="CP090145">
    <property type="protein sequence ID" value="UOX34585.1"/>
    <property type="molecule type" value="Genomic_DNA"/>
</dbReference>
<evidence type="ECO:0000259" key="1">
    <source>
        <dbReference type="Pfam" id="PF12969"/>
    </source>
</evidence>